<evidence type="ECO:0000313" key="4">
    <source>
        <dbReference type="EMBL" id="VFR97249.1"/>
    </source>
</evidence>
<name>A0A484RVY4_9ZZZZ</name>
<feature type="transmembrane region" description="Helical" evidence="1">
    <location>
        <begin position="253"/>
        <end position="271"/>
    </location>
</feature>
<dbReference type="GO" id="GO:0005886">
    <property type="term" value="C:plasma membrane"/>
    <property type="evidence" value="ECO:0007669"/>
    <property type="project" value="TreeGrafter"/>
</dbReference>
<keyword evidence="1" id="KW-1133">Transmembrane helix</keyword>
<dbReference type="EMBL" id="CAADIK010000040">
    <property type="protein sequence ID" value="VFR75539.1"/>
    <property type="molecule type" value="Genomic_DNA"/>
</dbReference>
<evidence type="ECO:0000313" key="2">
    <source>
        <dbReference type="EMBL" id="VFR53935.1"/>
    </source>
</evidence>
<dbReference type="Pfam" id="PF02667">
    <property type="entry name" value="SCFA_trans"/>
    <property type="match status" value="1"/>
</dbReference>
<evidence type="ECO:0000313" key="5">
    <source>
        <dbReference type="EMBL" id="VFS31684.1"/>
    </source>
</evidence>
<protein>
    <submittedName>
        <fullName evidence="2">Short chain fatty acids transporter</fullName>
    </submittedName>
</protein>
<feature type="transmembrane region" description="Helical" evidence="1">
    <location>
        <begin position="406"/>
        <end position="431"/>
    </location>
</feature>
<evidence type="ECO:0000256" key="1">
    <source>
        <dbReference type="SAM" id="Phobius"/>
    </source>
</evidence>
<feature type="transmembrane region" description="Helical" evidence="1">
    <location>
        <begin position="362"/>
        <end position="386"/>
    </location>
</feature>
<feature type="transmembrane region" description="Helical" evidence="1">
    <location>
        <begin position="29"/>
        <end position="49"/>
    </location>
</feature>
<dbReference type="EMBL" id="CAADII010000014">
    <property type="protein sequence ID" value="VFR53935.1"/>
    <property type="molecule type" value="Genomic_DNA"/>
</dbReference>
<dbReference type="PANTHER" id="PTHR41983">
    <property type="entry name" value="SHORT-CHAIN FATTY ACID TRANSPORTER-RELATED"/>
    <property type="match status" value="1"/>
</dbReference>
<proteinExistence type="predicted"/>
<reference evidence="2" key="1">
    <citation type="submission" date="2019-03" db="EMBL/GenBank/DDBJ databases">
        <authorList>
            <person name="Danneels B."/>
        </authorList>
    </citation>
    <scope>NUCLEOTIDE SEQUENCE</scope>
</reference>
<feature type="transmembrane region" description="Helical" evidence="1">
    <location>
        <begin position="61"/>
        <end position="84"/>
    </location>
</feature>
<dbReference type="EMBL" id="CAADIP010000053">
    <property type="protein sequence ID" value="VFR97249.1"/>
    <property type="molecule type" value="Genomic_DNA"/>
</dbReference>
<dbReference type="EMBL" id="CAADIZ010000064">
    <property type="protein sequence ID" value="VFS31684.1"/>
    <property type="molecule type" value="Genomic_DNA"/>
</dbReference>
<organism evidence="2">
    <name type="scientific">plant metagenome</name>
    <dbReference type="NCBI Taxonomy" id="1297885"/>
    <lineage>
        <taxon>unclassified sequences</taxon>
        <taxon>metagenomes</taxon>
        <taxon>organismal metagenomes</taxon>
    </lineage>
</organism>
<keyword evidence="1" id="KW-0472">Membrane</keyword>
<dbReference type="InterPro" id="IPR006160">
    <property type="entry name" value="SCFA_transpt_AtoE"/>
</dbReference>
<evidence type="ECO:0000313" key="3">
    <source>
        <dbReference type="EMBL" id="VFR75539.1"/>
    </source>
</evidence>
<accession>A0A484RVY4</accession>
<feature type="transmembrane region" description="Helical" evidence="1">
    <location>
        <begin position="104"/>
        <end position="131"/>
    </location>
</feature>
<gene>
    <name evidence="2" type="ORF">BRI6_0474</name>
    <name evidence="3" type="ORF">BRI9_0531</name>
    <name evidence="4" type="ORF">IVO3_0530</name>
    <name evidence="5" type="ORF">RAN7_0470</name>
</gene>
<keyword evidence="1" id="KW-0812">Transmembrane</keyword>
<feature type="transmembrane region" description="Helical" evidence="1">
    <location>
        <begin position="438"/>
        <end position="460"/>
    </location>
</feature>
<feature type="transmembrane region" description="Helical" evidence="1">
    <location>
        <begin position="277"/>
        <end position="299"/>
    </location>
</feature>
<feature type="transmembrane region" description="Helical" evidence="1">
    <location>
        <begin position="143"/>
        <end position="162"/>
    </location>
</feature>
<feature type="transmembrane region" description="Helical" evidence="1">
    <location>
        <begin position="195"/>
        <end position="218"/>
    </location>
</feature>
<sequence length="472" mass="50552">MAAPLEESRSARFAMRCAAWAERWFPDSWVFATVGVLIVTLAALAIGATPASTAKAFGDGFWSLIPFTMQMAFVVIGGYVVATSGPASRLIDRLAMLPKNGRSAVAWVAIISMVASLLNWGLSLVFGGLLVRAMARREDLKMDYRAAGAAAYLGLGAVWALGLSSSAAQLQANPGSLPPSILAITGVIPFTETIFLWQSGAMLLAIMVVSLIIAYLTAPSAASARDAKACGVDPVLEKPVVSKPTRPGEWLEHSPFLILVLVALAGGWLVQEFMAKPAIQAISGLNTYNLLFIMAGALLHWRPRSFLDAVARAVPTTTGVLIQFPLYGSIAAIMTQVDGSGGETIAHYISEFFMRIASHDTYALLMGVYSAVLGFFIPSGGGKWIIEAPYVMQVANQLEYHLGWAVQIYNAAEALPNLINPFYMLPLLGVLGLKARDLIGFTFVQLLVHIPLVLILLWGLGQTLAYVPPMQP</sequence>
<dbReference type="AlphaFoldDB" id="A0A484RVY4"/>
<dbReference type="PANTHER" id="PTHR41983:SF2">
    <property type="entry name" value="SHORT-CHAIN FATTY ACID TRANSPORTER-RELATED"/>
    <property type="match status" value="1"/>
</dbReference>